<feature type="coiled-coil region" evidence="1">
    <location>
        <begin position="19"/>
        <end position="53"/>
    </location>
</feature>
<sequence length="91" mass="10523">MMNQRDFRKLRRIDLYEIMLAQSQEIDALKVELAQVREELSNKEIKLKEAGSIAEAALSLTNIFEEAQKAADLYLENIKTTFGETDENEEE</sequence>
<keyword evidence="3" id="KW-1185">Reference proteome</keyword>
<accession>A0A1G6A1L3</accession>
<protein>
    <recommendedName>
        <fullName evidence="4">DNA repair protein</fullName>
    </recommendedName>
</protein>
<dbReference type="Proteomes" id="UP000182508">
    <property type="component" value="Unassembled WGS sequence"/>
</dbReference>
<reference evidence="2 3" key="1">
    <citation type="submission" date="2016-10" db="EMBL/GenBank/DDBJ databases">
        <authorList>
            <person name="de Groot N.N."/>
        </authorList>
    </citation>
    <scope>NUCLEOTIDE SEQUENCE [LARGE SCALE GENOMIC DNA]</scope>
    <source>
        <strain evidence="2 3">A-4</strain>
    </source>
</reference>
<evidence type="ECO:0000313" key="3">
    <source>
        <dbReference type="Proteomes" id="UP000182508"/>
    </source>
</evidence>
<dbReference type="AlphaFoldDB" id="A0A1G6A1L3"/>
<proteinExistence type="predicted"/>
<evidence type="ECO:0008006" key="4">
    <source>
        <dbReference type="Google" id="ProtNLM"/>
    </source>
</evidence>
<dbReference type="STRING" id="439219.SAMN02910293_00136"/>
<dbReference type="EMBL" id="FMXP01000002">
    <property type="protein sequence ID" value="SDB02378.1"/>
    <property type="molecule type" value="Genomic_DNA"/>
</dbReference>
<evidence type="ECO:0000313" key="2">
    <source>
        <dbReference type="EMBL" id="SDB02378.1"/>
    </source>
</evidence>
<name>A0A1G6A1L3_9STRE</name>
<gene>
    <name evidence="2" type="ORF">SAMN02910293_00136</name>
</gene>
<keyword evidence="1" id="KW-0175">Coiled coil</keyword>
<organism evidence="2 3">
    <name type="scientific">Streptococcus henryi</name>
    <dbReference type="NCBI Taxonomy" id="439219"/>
    <lineage>
        <taxon>Bacteria</taxon>
        <taxon>Bacillati</taxon>
        <taxon>Bacillota</taxon>
        <taxon>Bacilli</taxon>
        <taxon>Lactobacillales</taxon>
        <taxon>Streptococcaceae</taxon>
        <taxon>Streptococcus</taxon>
    </lineage>
</organism>
<evidence type="ECO:0000256" key="1">
    <source>
        <dbReference type="SAM" id="Coils"/>
    </source>
</evidence>